<keyword evidence="1" id="KW-0732">Signal</keyword>
<name>A0A9C6WD87_DROAB</name>
<gene>
    <name evidence="4" type="primary">LOC117573839</name>
</gene>
<dbReference type="GO" id="GO:0062129">
    <property type="term" value="C:chitin-based extracellular matrix"/>
    <property type="evidence" value="ECO:0007669"/>
    <property type="project" value="TreeGrafter"/>
</dbReference>
<organism evidence="3 4">
    <name type="scientific">Drosophila albomicans</name>
    <name type="common">Fruit fly</name>
    <dbReference type="NCBI Taxonomy" id="7291"/>
    <lineage>
        <taxon>Eukaryota</taxon>
        <taxon>Metazoa</taxon>
        <taxon>Ecdysozoa</taxon>
        <taxon>Arthropoda</taxon>
        <taxon>Hexapoda</taxon>
        <taxon>Insecta</taxon>
        <taxon>Pterygota</taxon>
        <taxon>Neoptera</taxon>
        <taxon>Endopterygota</taxon>
        <taxon>Diptera</taxon>
        <taxon>Brachycera</taxon>
        <taxon>Muscomorpha</taxon>
        <taxon>Ephydroidea</taxon>
        <taxon>Drosophilidae</taxon>
        <taxon>Drosophila</taxon>
    </lineage>
</organism>
<dbReference type="RefSeq" id="XP_051863200.1">
    <property type="nucleotide sequence ID" value="XM_052007240.1"/>
</dbReference>
<keyword evidence="3" id="KW-1185">Reference proteome</keyword>
<sequence>MRAFIVMCFVAVACADKLGYNYQPVSHSDSGLSFSPGSGSIGGGSIGGGSIGGGSLGGLGGLGGGSIGGGSIGGGSLGGLGGLGGGSIGGGSIGGGSLGGLGGGSIGGGSIGGGSIGGGSIGGGNLGGLSGGSLEAPVSYNAPAPAAELEKEFFTFTANEQDFDEPQSLEKVSSSLNKALRVVFIKGPENRGLENAALALAKQAAQQETAIYVLNKQADIGDLANKLNAIRSNSNNKPEVHFVKYRTPEDAANAQRAIQSQYDSLGGASQNHNGGVAKALNFASAPQFRQQNAQIPENSYLPSSVLRRLRFRY</sequence>
<evidence type="ECO:0000256" key="1">
    <source>
        <dbReference type="SAM" id="SignalP"/>
    </source>
</evidence>
<evidence type="ECO:0000259" key="2">
    <source>
        <dbReference type="SMART" id="SM00690"/>
    </source>
</evidence>
<dbReference type="AlphaFoldDB" id="A0A9C6WD87"/>
<dbReference type="GO" id="GO:0008010">
    <property type="term" value="F:structural constituent of chitin-based larval cuticle"/>
    <property type="evidence" value="ECO:0007669"/>
    <property type="project" value="TreeGrafter"/>
</dbReference>
<feature type="domain" description="DUF243" evidence="2">
    <location>
        <begin position="147"/>
        <end position="248"/>
    </location>
</feature>
<evidence type="ECO:0000313" key="3">
    <source>
        <dbReference type="Proteomes" id="UP000515160"/>
    </source>
</evidence>
<feature type="signal peptide" evidence="1">
    <location>
        <begin position="1"/>
        <end position="15"/>
    </location>
</feature>
<reference evidence="4" key="1">
    <citation type="submission" date="2025-08" db="UniProtKB">
        <authorList>
            <consortium name="RefSeq"/>
        </authorList>
    </citation>
    <scope>IDENTIFICATION</scope>
    <source>
        <strain evidence="4">15112-1751.03</strain>
        <tissue evidence="4">Whole Adult</tissue>
    </source>
</reference>
<dbReference type="OrthoDB" id="7882304at2759"/>
<evidence type="ECO:0000313" key="4">
    <source>
        <dbReference type="RefSeq" id="XP_051863200.1"/>
    </source>
</evidence>
<accession>A0A9C6WD87</accession>
<dbReference type="GO" id="GO:0040003">
    <property type="term" value="P:chitin-based cuticle development"/>
    <property type="evidence" value="ECO:0007669"/>
    <property type="project" value="TreeGrafter"/>
</dbReference>
<dbReference type="Proteomes" id="UP000515160">
    <property type="component" value="Chromosome 2R"/>
</dbReference>
<dbReference type="InterPro" id="IPR004145">
    <property type="entry name" value="DUF243"/>
</dbReference>
<dbReference type="PANTHER" id="PTHR31927:SF2">
    <property type="entry name" value="FI07246P-RELATED"/>
    <property type="match status" value="1"/>
</dbReference>
<dbReference type="GeneID" id="117573839"/>
<feature type="chain" id="PRO_5039700101" evidence="1">
    <location>
        <begin position="16"/>
        <end position="313"/>
    </location>
</feature>
<protein>
    <submittedName>
        <fullName evidence="4">Keratin, type II cytoskeletal 1-like isoform X1</fullName>
    </submittedName>
</protein>
<dbReference type="PANTHER" id="PTHR31927">
    <property type="entry name" value="FI07246P-RELATED-RELATED"/>
    <property type="match status" value="1"/>
</dbReference>
<dbReference type="SMART" id="SM00690">
    <property type="entry name" value="DM5"/>
    <property type="match status" value="1"/>
</dbReference>
<proteinExistence type="predicted"/>
<dbReference type="Pfam" id="PF03103">
    <property type="entry name" value="DUF243"/>
    <property type="match status" value="1"/>
</dbReference>